<dbReference type="AlphaFoldDB" id="A0A2M7D6W2"/>
<organism evidence="2 3">
    <name type="scientific">Candidatus Portnoybacteria bacterium CG02_land_8_20_14_3_00_45_8</name>
    <dbReference type="NCBI Taxonomy" id="1974807"/>
    <lineage>
        <taxon>Bacteria</taxon>
        <taxon>Candidatus Portnoyibacteriota</taxon>
    </lineage>
</organism>
<protein>
    <recommendedName>
        <fullName evidence="4">Type IV pilus modification protein PilV</fullName>
    </recommendedName>
</protein>
<evidence type="ECO:0000256" key="1">
    <source>
        <dbReference type="SAM" id="Phobius"/>
    </source>
</evidence>
<name>A0A2M7D6W2_9BACT</name>
<dbReference type="Pfam" id="PF07963">
    <property type="entry name" value="N_methyl"/>
    <property type="match status" value="1"/>
</dbReference>
<reference evidence="3" key="1">
    <citation type="submission" date="2017-09" db="EMBL/GenBank/DDBJ databases">
        <title>Depth-based differentiation of microbial function through sediment-hosted aquifers and enrichment of novel symbionts in the deep terrestrial subsurface.</title>
        <authorList>
            <person name="Probst A.J."/>
            <person name="Ladd B."/>
            <person name="Jarett J.K."/>
            <person name="Geller-Mcgrath D.E."/>
            <person name="Sieber C.M.K."/>
            <person name="Emerson J.B."/>
            <person name="Anantharaman K."/>
            <person name="Thomas B.C."/>
            <person name="Malmstrom R."/>
            <person name="Stieglmeier M."/>
            <person name="Klingl A."/>
            <person name="Woyke T."/>
            <person name="Ryan C.M."/>
            <person name="Banfield J.F."/>
        </authorList>
    </citation>
    <scope>NUCLEOTIDE SEQUENCE [LARGE SCALE GENOMIC DNA]</scope>
</reference>
<evidence type="ECO:0008006" key="4">
    <source>
        <dbReference type="Google" id="ProtNLM"/>
    </source>
</evidence>
<keyword evidence="1" id="KW-0472">Membrane</keyword>
<gene>
    <name evidence="2" type="ORF">COS30_00420</name>
</gene>
<sequence>MTKKNRITNSSGFTPSEILKNSIGGKQRNQKFQAGFGLVEILVAVAIIGLSLAALTGLGNLALKISLQTKKNVVAVNLANEALEAAKAAKQESWDNLNGLTIGSPYHPIKTGSPLKWAFASGEESVNGFARQITLSDVYRDNNDDIVDSGGTLDSNTKKITTIVAWSDNGQNYQTTLISYLTNWKP</sequence>
<dbReference type="EMBL" id="PEUE01000010">
    <property type="protein sequence ID" value="PIV38742.1"/>
    <property type="molecule type" value="Genomic_DNA"/>
</dbReference>
<feature type="transmembrane region" description="Helical" evidence="1">
    <location>
        <begin position="41"/>
        <end position="63"/>
    </location>
</feature>
<dbReference type="NCBIfam" id="TIGR02532">
    <property type="entry name" value="IV_pilin_GFxxxE"/>
    <property type="match status" value="1"/>
</dbReference>
<keyword evidence="1" id="KW-1133">Transmembrane helix</keyword>
<comment type="caution">
    <text evidence="2">The sequence shown here is derived from an EMBL/GenBank/DDBJ whole genome shotgun (WGS) entry which is preliminary data.</text>
</comment>
<accession>A0A2M7D6W2</accession>
<dbReference type="InterPro" id="IPR012902">
    <property type="entry name" value="N_methyl_site"/>
</dbReference>
<keyword evidence="1" id="KW-0812">Transmembrane</keyword>
<evidence type="ECO:0000313" key="3">
    <source>
        <dbReference type="Proteomes" id="UP000229247"/>
    </source>
</evidence>
<evidence type="ECO:0000313" key="2">
    <source>
        <dbReference type="EMBL" id="PIV38742.1"/>
    </source>
</evidence>
<proteinExistence type="predicted"/>
<dbReference type="Proteomes" id="UP000229247">
    <property type="component" value="Unassembled WGS sequence"/>
</dbReference>